<evidence type="ECO:0000313" key="2">
    <source>
        <dbReference type="Proteomes" id="UP001156669"/>
    </source>
</evidence>
<proteinExistence type="predicted"/>
<name>A0ABQ5XZ01_9VIBR</name>
<organism evidence="1 2">
    <name type="scientific">Vibrio hyugaensis</name>
    <dbReference type="NCBI Taxonomy" id="1534743"/>
    <lineage>
        <taxon>Bacteria</taxon>
        <taxon>Pseudomonadati</taxon>
        <taxon>Pseudomonadota</taxon>
        <taxon>Gammaproteobacteria</taxon>
        <taxon>Vibrionales</taxon>
        <taxon>Vibrionaceae</taxon>
        <taxon>Vibrio</taxon>
    </lineage>
</organism>
<reference evidence="2" key="1">
    <citation type="journal article" date="2019" name="Int. J. Syst. Evol. Microbiol.">
        <title>The Global Catalogue of Microorganisms (GCM) 10K type strain sequencing project: providing services to taxonomists for standard genome sequencing and annotation.</title>
        <authorList>
            <consortium name="The Broad Institute Genomics Platform"/>
            <consortium name="The Broad Institute Genome Sequencing Center for Infectious Disease"/>
            <person name="Wu L."/>
            <person name="Ma J."/>
        </authorList>
    </citation>
    <scope>NUCLEOTIDE SEQUENCE [LARGE SCALE GENOMIC DNA]</scope>
    <source>
        <strain evidence="2">NBRC 110633</strain>
    </source>
</reference>
<accession>A0ABQ5XZ01</accession>
<comment type="caution">
    <text evidence="1">The sequence shown here is derived from an EMBL/GenBank/DDBJ whole genome shotgun (WGS) entry which is preliminary data.</text>
</comment>
<gene>
    <name evidence="1" type="ORF">GCM10007906_15390</name>
</gene>
<dbReference type="RefSeq" id="WP_052437323.1">
    <property type="nucleotide sequence ID" value="NZ_BBLD01000061.1"/>
</dbReference>
<evidence type="ECO:0000313" key="1">
    <source>
        <dbReference type="EMBL" id="GLR03952.1"/>
    </source>
</evidence>
<protein>
    <submittedName>
        <fullName evidence="1">SecC motif-containing protein</fullName>
    </submittedName>
</protein>
<sequence length="369" mass="42189">MEEQIKNDEHCWCGSGKLYIDCHLARHDEKPFELWETDKALRAASGKKYCSCPEAMQTDCKGKIINAHTVSKSGSLAKIAKDSHVYGFVPSVMKLDKTKGVFEPEPIGINKASTFTGFCGYHDKSLFSCFEDSPYVQTDEQNFLICYRSIAREFHAKQGQSEITELFKEADRGKSIDEQFQTQAFAFQHALMTQVGLRDTTTHKIAYDKCLLSKDYSTFNSYVIVFNEILPVQCSGSFTPDVDFNGNKLQDLMDLGKTLDLISCSIFSDNGKTYALFGWLNDSHDSCEKFIKSFDSLEAPVKAKALINFAFYTFENIYISPTWWDSRVFKFKRHLKKIINPYENIDVDYQEGLQHDFGEYTIFSKTELP</sequence>
<keyword evidence="2" id="KW-1185">Reference proteome</keyword>
<dbReference type="Proteomes" id="UP001156669">
    <property type="component" value="Unassembled WGS sequence"/>
</dbReference>
<dbReference type="EMBL" id="BSOE01000020">
    <property type="protein sequence ID" value="GLR03952.1"/>
    <property type="molecule type" value="Genomic_DNA"/>
</dbReference>